<keyword evidence="4" id="KW-0732">Signal</keyword>
<evidence type="ECO:0000256" key="6">
    <source>
        <dbReference type="ARBA" id="ARBA00023139"/>
    </source>
</evidence>
<dbReference type="Pfam" id="PF25198">
    <property type="entry name" value="Spore_GerAC_N"/>
    <property type="match status" value="1"/>
</dbReference>
<feature type="domain" description="Spore germination protein N-terminal" evidence="9">
    <location>
        <begin position="26"/>
        <end position="200"/>
    </location>
</feature>
<comment type="subcellular location">
    <subcellularLocation>
        <location evidence="1">Membrane</location>
        <topology evidence="1">Lipid-anchor</topology>
    </subcellularLocation>
</comment>
<dbReference type="InterPro" id="IPR057336">
    <property type="entry name" value="GerAC_N"/>
</dbReference>
<keyword evidence="3" id="KW-0309">Germination</keyword>
<comment type="similarity">
    <text evidence="2">Belongs to the GerABKC lipoprotein family.</text>
</comment>
<dbReference type="Gene3D" id="3.30.300.210">
    <property type="entry name" value="Nutrient germinant receptor protein C, domain 3"/>
    <property type="match status" value="1"/>
</dbReference>
<keyword evidence="6" id="KW-0564">Palmitate</keyword>
<dbReference type="InterPro" id="IPR046953">
    <property type="entry name" value="Spore_GerAC-like_C"/>
</dbReference>
<evidence type="ECO:0000256" key="7">
    <source>
        <dbReference type="ARBA" id="ARBA00023288"/>
    </source>
</evidence>
<dbReference type="PANTHER" id="PTHR35789">
    <property type="entry name" value="SPORE GERMINATION PROTEIN B3"/>
    <property type="match status" value="1"/>
</dbReference>
<accession>A0A2N0ZIG7</accession>
<organism evidence="10 11">
    <name type="scientific">Cytobacillus horneckiae</name>
    <dbReference type="NCBI Taxonomy" id="549687"/>
    <lineage>
        <taxon>Bacteria</taxon>
        <taxon>Bacillati</taxon>
        <taxon>Bacillota</taxon>
        <taxon>Bacilli</taxon>
        <taxon>Bacillales</taxon>
        <taxon>Bacillaceae</taxon>
        <taxon>Cytobacillus</taxon>
    </lineage>
</organism>
<dbReference type="GO" id="GO:0009847">
    <property type="term" value="P:spore germination"/>
    <property type="evidence" value="ECO:0007669"/>
    <property type="project" value="InterPro"/>
</dbReference>
<keyword evidence="7" id="KW-0449">Lipoprotein</keyword>
<keyword evidence="11" id="KW-1185">Reference proteome</keyword>
<evidence type="ECO:0000313" key="10">
    <source>
        <dbReference type="EMBL" id="PKG29310.1"/>
    </source>
</evidence>
<sequence length="389" mass="45344">MHRLFLKKYIYLILILSIVISGCKTDMKEIQHLNYATALGVDFVDGKYHLFVQLIGLDAVAKREGEVSTPLTYVSESTGATFLDAFFDLYKTGQEKFVWAHITAIVISESVLKEGLEDVLDELTRYYEFRLTPWIFATVDPIEKVLSTLGLFNQPTLETIMHNPERMNKQNSLVRPIKLYQFFREVLEPARTTYLPSLTINKKQWTKNQKDENKLALDGAFFVQNHQYKGYFTLDELKGIRWISPKSERVALKVPENKSENTIVVFEDVKSNISVENPNNLTYRINVSAEGSIGNKVVNHESYNHLLEKTKESMEKEIKELYHLSKEKNTDFLNLEHSYYRKHYKKWKKIEQNELFLAKTDINISLELTIEHTGAFKNYKFETVTNDKK</sequence>
<dbReference type="RefSeq" id="WP_066198234.1">
    <property type="nucleotide sequence ID" value="NZ_JARMMB010000001.1"/>
</dbReference>
<gene>
    <name evidence="10" type="ORF">CWS20_08530</name>
</gene>
<evidence type="ECO:0000313" key="11">
    <source>
        <dbReference type="Proteomes" id="UP000233343"/>
    </source>
</evidence>
<evidence type="ECO:0000259" key="9">
    <source>
        <dbReference type="Pfam" id="PF25198"/>
    </source>
</evidence>
<reference evidence="10 11" key="1">
    <citation type="journal article" date="2010" name="Int. J. Syst. Evol. Microbiol.">
        <title>Bacillus horneckiae sp. nov., isolated from a spacecraft-assembly clean room.</title>
        <authorList>
            <person name="Vaishampayan P."/>
            <person name="Probst A."/>
            <person name="Krishnamurthi S."/>
            <person name="Ghosh S."/>
            <person name="Osman S."/>
            <person name="McDowall A."/>
            <person name="Ruckmani A."/>
            <person name="Mayilraj S."/>
            <person name="Venkateswaran K."/>
        </authorList>
    </citation>
    <scope>NUCLEOTIDE SEQUENCE [LARGE SCALE GENOMIC DNA]</scope>
    <source>
        <strain evidence="11">1PO1SC</strain>
    </source>
</reference>
<dbReference type="AlphaFoldDB" id="A0A2N0ZIG7"/>
<feature type="domain" description="Spore germination GerAC-like C-terminal" evidence="8">
    <location>
        <begin position="220"/>
        <end position="374"/>
    </location>
</feature>
<dbReference type="Proteomes" id="UP000233343">
    <property type="component" value="Unassembled WGS sequence"/>
</dbReference>
<dbReference type="InterPro" id="IPR038501">
    <property type="entry name" value="Spore_GerAC_C_sf"/>
</dbReference>
<keyword evidence="5" id="KW-0472">Membrane</keyword>
<dbReference type="EMBL" id="PISD01000016">
    <property type="protein sequence ID" value="PKG29310.1"/>
    <property type="molecule type" value="Genomic_DNA"/>
</dbReference>
<dbReference type="InterPro" id="IPR008844">
    <property type="entry name" value="Spore_GerAC-like"/>
</dbReference>
<name>A0A2N0ZIG7_9BACI</name>
<proteinExistence type="inferred from homology"/>
<evidence type="ECO:0000256" key="4">
    <source>
        <dbReference type="ARBA" id="ARBA00022729"/>
    </source>
</evidence>
<evidence type="ECO:0000256" key="3">
    <source>
        <dbReference type="ARBA" id="ARBA00022544"/>
    </source>
</evidence>
<dbReference type="Pfam" id="PF05504">
    <property type="entry name" value="Spore_GerAC"/>
    <property type="match status" value="1"/>
</dbReference>
<evidence type="ECO:0000256" key="2">
    <source>
        <dbReference type="ARBA" id="ARBA00007886"/>
    </source>
</evidence>
<dbReference type="GO" id="GO:0016020">
    <property type="term" value="C:membrane"/>
    <property type="evidence" value="ECO:0007669"/>
    <property type="project" value="UniProtKB-SubCell"/>
</dbReference>
<dbReference type="PANTHER" id="PTHR35789:SF1">
    <property type="entry name" value="SPORE GERMINATION PROTEIN B3"/>
    <property type="match status" value="1"/>
</dbReference>
<evidence type="ECO:0000256" key="1">
    <source>
        <dbReference type="ARBA" id="ARBA00004635"/>
    </source>
</evidence>
<protein>
    <submittedName>
        <fullName evidence="10">Ger(X)C family spore germination protein</fullName>
    </submittedName>
</protein>
<dbReference type="PROSITE" id="PS51257">
    <property type="entry name" value="PROKAR_LIPOPROTEIN"/>
    <property type="match status" value="1"/>
</dbReference>
<comment type="caution">
    <text evidence="10">The sequence shown here is derived from an EMBL/GenBank/DDBJ whole genome shotgun (WGS) entry which is preliminary data.</text>
</comment>
<dbReference type="NCBIfam" id="TIGR02887">
    <property type="entry name" value="spore_ger_x_C"/>
    <property type="match status" value="1"/>
</dbReference>
<evidence type="ECO:0000256" key="5">
    <source>
        <dbReference type="ARBA" id="ARBA00023136"/>
    </source>
</evidence>
<evidence type="ECO:0000259" key="8">
    <source>
        <dbReference type="Pfam" id="PF05504"/>
    </source>
</evidence>